<evidence type="ECO:0000313" key="7">
    <source>
        <dbReference type="Proteomes" id="UP000009080"/>
    </source>
</evidence>
<comment type="similarity">
    <text evidence="4">Belongs to the flavoredoxin family.</text>
</comment>
<evidence type="ECO:0000313" key="6">
    <source>
        <dbReference type="EMBL" id="ACR13074.1"/>
    </source>
</evidence>
<evidence type="ECO:0000256" key="2">
    <source>
        <dbReference type="ARBA" id="ARBA00022630"/>
    </source>
</evidence>
<dbReference type="SUPFAM" id="SSF50475">
    <property type="entry name" value="FMN-binding split barrel"/>
    <property type="match status" value="1"/>
</dbReference>
<dbReference type="PANTHER" id="PTHR33798">
    <property type="entry name" value="FLAVOPROTEIN OXYGENASE"/>
    <property type="match status" value="1"/>
</dbReference>
<proteinExistence type="inferred from homology"/>
<evidence type="ECO:0000256" key="1">
    <source>
        <dbReference type="ARBA" id="ARBA00001917"/>
    </source>
</evidence>
<keyword evidence="7" id="KW-1185">Reference proteome</keyword>
<dbReference type="KEGG" id="ttu:TERTU_0472"/>
<dbReference type="InterPro" id="IPR002563">
    <property type="entry name" value="Flavin_Rdtase-like_dom"/>
</dbReference>
<comment type="cofactor">
    <cofactor evidence="1">
        <name>FMN</name>
        <dbReference type="ChEBI" id="CHEBI:58210"/>
    </cofactor>
</comment>
<dbReference type="Pfam" id="PF01613">
    <property type="entry name" value="Flavin_Reduct"/>
    <property type="match status" value="1"/>
</dbReference>
<feature type="domain" description="Flavin reductase like" evidence="5">
    <location>
        <begin position="19"/>
        <end position="173"/>
    </location>
</feature>
<keyword evidence="3" id="KW-0288">FMN</keyword>
<dbReference type="SMART" id="SM00903">
    <property type="entry name" value="Flavin_Reduct"/>
    <property type="match status" value="1"/>
</dbReference>
<dbReference type="STRING" id="377629.TERTU_0472"/>
<gene>
    <name evidence="6" type="ordered locus">TERTU_0472</name>
</gene>
<sequence>MHLNFSELSPLQRYLTIVQTVTPRPIAWILSDSGEGRFNLAPYSFFTAICADPPLLLVSVGKKLAGKEAGQVKDTSINIRERKEFVVHIASTAQAEALNQSAATLDHAISEVDTLGLATAELPGFRLPRIADCSVAFGCTLYRLDEVGNAPQSVIYGEITHAYIAPDVISNADTVPPGIDPQKLDPLAKLGGPLYTGLGDILNLPRPE</sequence>
<evidence type="ECO:0000256" key="3">
    <source>
        <dbReference type="ARBA" id="ARBA00022643"/>
    </source>
</evidence>
<dbReference type="GO" id="GO:0016646">
    <property type="term" value="F:oxidoreductase activity, acting on the CH-NH group of donors, NAD or NADP as acceptor"/>
    <property type="evidence" value="ECO:0007669"/>
    <property type="project" value="UniProtKB-ARBA"/>
</dbReference>
<reference evidence="6 7" key="1">
    <citation type="journal article" date="2009" name="PLoS ONE">
        <title>The complete genome of Teredinibacter turnerae T7901: an intracellular endosymbiont of marine wood-boring bivalves (shipworms).</title>
        <authorList>
            <person name="Yang J.C."/>
            <person name="Madupu R."/>
            <person name="Durkin A.S."/>
            <person name="Ekborg N.A."/>
            <person name="Pedamallu C.S."/>
            <person name="Hostetler J.B."/>
            <person name="Radune D."/>
            <person name="Toms B.S."/>
            <person name="Henrissat B."/>
            <person name="Coutinho P.M."/>
            <person name="Schwarz S."/>
            <person name="Field L."/>
            <person name="Trindade-Silva A.E."/>
            <person name="Soares C.A.G."/>
            <person name="Elshahawi S."/>
            <person name="Hanora A."/>
            <person name="Schmidt E.W."/>
            <person name="Haygood M.G."/>
            <person name="Posfai J."/>
            <person name="Benner J."/>
            <person name="Madinger C."/>
            <person name="Nove J."/>
            <person name="Anton B."/>
            <person name="Chaudhary K."/>
            <person name="Foster J."/>
            <person name="Holman A."/>
            <person name="Kumar S."/>
            <person name="Lessard P.A."/>
            <person name="Luyten Y.A."/>
            <person name="Slatko B."/>
            <person name="Wood N."/>
            <person name="Wu B."/>
            <person name="Teplitski M."/>
            <person name="Mougous J.D."/>
            <person name="Ward N."/>
            <person name="Eisen J.A."/>
            <person name="Badger J.H."/>
            <person name="Distel D.L."/>
        </authorList>
    </citation>
    <scope>NUCLEOTIDE SEQUENCE [LARGE SCALE GENOMIC DNA]</scope>
    <source>
        <strain evidence="7">ATCC 39867 / T7901</strain>
    </source>
</reference>
<dbReference type="AlphaFoldDB" id="C5BMY2"/>
<dbReference type="Gene3D" id="2.30.110.10">
    <property type="entry name" value="Electron Transport, Fmn-binding Protein, Chain A"/>
    <property type="match status" value="1"/>
</dbReference>
<accession>C5BMY2</accession>
<dbReference type="eggNOG" id="COG1853">
    <property type="taxonomic scope" value="Bacteria"/>
</dbReference>
<dbReference type="HOGENOM" id="CLU_059021_3_1_6"/>
<protein>
    <submittedName>
        <fullName evidence="6">Conserved domain protein</fullName>
    </submittedName>
</protein>
<organism evidence="6 7">
    <name type="scientific">Teredinibacter turnerae (strain ATCC 39867 / T7901)</name>
    <dbReference type="NCBI Taxonomy" id="377629"/>
    <lineage>
        <taxon>Bacteria</taxon>
        <taxon>Pseudomonadati</taxon>
        <taxon>Pseudomonadota</taxon>
        <taxon>Gammaproteobacteria</taxon>
        <taxon>Cellvibrionales</taxon>
        <taxon>Cellvibrionaceae</taxon>
        <taxon>Teredinibacter</taxon>
    </lineage>
</organism>
<name>C5BMY2_TERTT</name>
<dbReference type="EMBL" id="CP001614">
    <property type="protein sequence ID" value="ACR13074.1"/>
    <property type="molecule type" value="Genomic_DNA"/>
</dbReference>
<evidence type="ECO:0000259" key="5">
    <source>
        <dbReference type="SMART" id="SM00903"/>
    </source>
</evidence>
<dbReference type="Proteomes" id="UP000009080">
    <property type="component" value="Chromosome"/>
</dbReference>
<dbReference type="PANTHER" id="PTHR33798:SF5">
    <property type="entry name" value="FLAVIN REDUCTASE LIKE DOMAIN-CONTAINING PROTEIN"/>
    <property type="match status" value="1"/>
</dbReference>
<dbReference type="RefSeq" id="WP_015819187.1">
    <property type="nucleotide sequence ID" value="NC_012997.1"/>
</dbReference>
<dbReference type="InterPro" id="IPR012349">
    <property type="entry name" value="Split_barrel_FMN-bd"/>
</dbReference>
<evidence type="ECO:0000256" key="4">
    <source>
        <dbReference type="ARBA" id="ARBA00038054"/>
    </source>
</evidence>
<dbReference type="OrthoDB" id="9794638at2"/>
<keyword evidence="2" id="KW-0285">Flavoprotein</keyword>
<dbReference type="GO" id="GO:0010181">
    <property type="term" value="F:FMN binding"/>
    <property type="evidence" value="ECO:0007669"/>
    <property type="project" value="InterPro"/>
</dbReference>